<organism evidence="2">
    <name type="scientific">marine metagenome</name>
    <dbReference type="NCBI Taxonomy" id="408172"/>
    <lineage>
        <taxon>unclassified sequences</taxon>
        <taxon>metagenomes</taxon>
        <taxon>ecological metagenomes</taxon>
    </lineage>
</organism>
<dbReference type="Gene3D" id="3.40.630.30">
    <property type="match status" value="1"/>
</dbReference>
<name>A0A381WD08_9ZZZZ</name>
<sequence>MTIVLRNAEASDEARCVELLSELQSDTASSRALPLGDSFQKLVTKERGEITLAVEGENILGMATVSYNLAMRYGGEYCQLEELVVTSEARGKNIGGLLVQRIIDNSRDRGCAEIGLYLLKSTEHNRPFYAKFGFEDFGTEMRQNLRQS</sequence>
<dbReference type="InterPro" id="IPR016181">
    <property type="entry name" value="Acyl_CoA_acyltransferase"/>
</dbReference>
<dbReference type="CDD" id="cd04301">
    <property type="entry name" value="NAT_SF"/>
    <property type="match status" value="1"/>
</dbReference>
<accession>A0A381WD08</accession>
<dbReference type="SUPFAM" id="SSF55729">
    <property type="entry name" value="Acyl-CoA N-acyltransferases (Nat)"/>
    <property type="match status" value="1"/>
</dbReference>
<evidence type="ECO:0000313" key="2">
    <source>
        <dbReference type="EMBL" id="SVA50375.1"/>
    </source>
</evidence>
<feature type="domain" description="N-acetyltransferase" evidence="1">
    <location>
        <begin position="3"/>
        <end position="148"/>
    </location>
</feature>
<dbReference type="PANTHER" id="PTHR13355">
    <property type="entry name" value="GLUCOSAMINE 6-PHOSPHATE N-ACETYLTRANSFERASE"/>
    <property type="match status" value="1"/>
</dbReference>
<dbReference type="PROSITE" id="PS51186">
    <property type="entry name" value="GNAT"/>
    <property type="match status" value="1"/>
</dbReference>
<dbReference type="GO" id="GO:0008080">
    <property type="term" value="F:N-acetyltransferase activity"/>
    <property type="evidence" value="ECO:0007669"/>
    <property type="project" value="TreeGrafter"/>
</dbReference>
<protein>
    <recommendedName>
        <fullName evidence="1">N-acetyltransferase domain-containing protein</fullName>
    </recommendedName>
</protein>
<dbReference type="AlphaFoldDB" id="A0A381WD08"/>
<dbReference type="InterPro" id="IPR039143">
    <property type="entry name" value="GNPNAT1-like"/>
</dbReference>
<dbReference type="InterPro" id="IPR000182">
    <property type="entry name" value="GNAT_dom"/>
</dbReference>
<proteinExistence type="predicted"/>
<gene>
    <name evidence="2" type="ORF">METZ01_LOCUS103229</name>
</gene>
<reference evidence="2" key="1">
    <citation type="submission" date="2018-05" db="EMBL/GenBank/DDBJ databases">
        <authorList>
            <person name="Lanie J.A."/>
            <person name="Ng W.-L."/>
            <person name="Kazmierczak K.M."/>
            <person name="Andrzejewski T.M."/>
            <person name="Davidsen T.M."/>
            <person name="Wayne K.J."/>
            <person name="Tettelin H."/>
            <person name="Glass J.I."/>
            <person name="Rusch D."/>
            <person name="Podicherti R."/>
            <person name="Tsui H.-C.T."/>
            <person name="Winkler M.E."/>
        </authorList>
    </citation>
    <scope>NUCLEOTIDE SEQUENCE</scope>
</reference>
<dbReference type="Pfam" id="PF00583">
    <property type="entry name" value="Acetyltransf_1"/>
    <property type="match status" value="1"/>
</dbReference>
<evidence type="ECO:0000259" key="1">
    <source>
        <dbReference type="PROSITE" id="PS51186"/>
    </source>
</evidence>
<dbReference type="PANTHER" id="PTHR13355:SF15">
    <property type="entry name" value="GCN5-RELATED N-ACETYLTRANSFERASE 3, CHLOROPLASTIC"/>
    <property type="match status" value="1"/>
</dbReference>
<dbReference type="EMBL" id="UINC01011409">
    <property type="protein sequence ID" value="SVA50375.1"/>
    <property type="molecule type" value="Genomic_DNA"/>
</dbReference>